<dbReference type="SUPFAM" id="SSF52540">
    <property type="entry name" value="P-loop containing nucleoside triphosphate hydrolases"/>
    <property type="match status" value="1"/>
</dbReference>
<feature type="transmembrane region" description="Helical" evidence="1">
    <location>
        <begin position="246"/>
        <end position="263"/>
    </location>
</feature>
<dbReference type="Proteomes" id="UP000027219">
    <property type="component" value="Unassembled WGS sequence"/>
</dbReference>
<feature type="transmembrane region" description="Helical" evidence="1">
    <location>
        <begin position="191"/>
        <end position="210"/>
    </location>
</feature>
<dbReference type="InterPro" id="IPR027417">
    <property type="entry name" value="P-loop_NTPase"/>
</dbReference>
<evidence type="ECO:0000259" key="3">
    <source>
        <dbReference type="Pfam" id="PF13401"/>
    </source>
</evidence>
<feature type="transmembrane region" description="Helical" evidence="1">
    <location>
        <begin position="315"/>
        <end position="334"/>
    </location>
</feature>
<dbReference type="InterPro" id="IPR049945">
    <property type="entry name" value="AAA_22"/>
</dbReference>
<dbReference type="RefSeq" id="WP_032549034.1">
    <property type="nucleotide sequence ID" value="NZ_JFFR01000002.1"/>
</dbReference>
<sequence length="798" mass="92213">MRQLSLICARHIWLLWVAMVSFSSAAQWQYEQEVTPSVSETAVSINNEVQTLPEPLFMSAQDQRKASQLLRVVLIEQQKQSDQFALHLSQFIDNLKSDEEPDVKSKASDDIWFKVKSDYLTLSSINSSKQKLLELADSATRDKLIGFGPQGVRQLKQEWQLTLLNAEYLFYFQLRSFRALIEDIFVSPVPVVWAGIKIFFIYSVLMWWLTNSTRIIELYKNTVLEKTNTPPLWVRIIWYFSRAHKAIAWLIAITLSLQVLSTIPSLQHVVFLEIFTWWILGGSIAISFILEFAYRNSRSSSQDIVELRLSTIRRYVWSGIIAGVILQISTMTLGKGTIYNWIYSVLFFWFVLITISVLRLWRDTVFEMVENIADRPWWVNWAISKKRIWVISIIATAMAAAWVIVHIAKHRLISKLSHFTFFSQALAYLFRIEVAKQKNNTADGHALVRVKGDAAFDYVLPGNHDSELIEYADAEIKQLSKYLLTDSPALCVVSGERGVGTTTFLKQMLHKVKNAEPVYLNCPHSGYQELLARFAVSIGLDENATEIQILSQLRGSQTTYLIAVDNGQRLVKPMVGGLSALIRLTNLIRRSKKNHRAIISIEKASWRFVDRARGERLLFDWVAFLPKWNEIQIASLLNTRINQSDEYTVSFDGLVVPKQWDQQDISEEERAKQGFYRILWHYSDGNPTVALRFFRFSLNRNKETEQVLVRLFHAPESEELEKMPKPMLAVLRSIVQLEIATPEELSECTQLTISEVTGTLRYFQSRGYIEWTEDKAKISDHWFRHITNVLDRQHLLVK</sequence>
<evidence type="ECO:0000313" key="4">
    <source>
        <dbReference type="EMBL" id="KDN30050.1"/>
    </source>
</evidence>
<dbReference type="Pfam" id="PF13401">
    <property type="entry name" value="AAA_22"/>
    <property type="match status" value="1"/>
</dbReference>
<dbReference type="GO" id="GO:0016887">
    <property type="term" value="F:ATP hydrolysis activity"/>
    <property type="evidence" value="ECO:0007669"/>
    <property type="project" value="InterPro"/>
</dbReference>
<protein>
    <submittedName>
        <fullName evidence="4">ATPase AAA</fullName>
    </submittedName>
</protein>
<dbReference type="AlphaFoldDB" id="A0A066USJ4"/>
<proteinExistence type="predicted"/>
<keyword evidence="2" id="KW-0732">Signal</keyword>
<dbReference type="EMBL" id="JFFR01000002">
    <property type="protein sequence ID" value="KDN30050.1"/>
    <property type="molecule type" value="Genomic_DNA"/>
</dbReference>
<dbReference type="OrthoDB" id="7431501at2"/>
<keyword evidence="1" id="KW-0472">Membrane</keyword>
<keyword evidence="1" id="KW-1133">Transmembrane helix</keyword>
<reference evidence="4 5" key="1">
    <citation type="submission" date="2014-02" db="EMBL/GenBank/DDBJ databases">
        <title>Vibrio fortis Dalian14 Genome Sequencing.</title>
        <authorList>
            <person name="Wang Y."/>
            <person name="Song L."/>
            <person name="Liu G."/>
            <person name="Ding J."/>
        </authorList>
    </citation>
    <scope>NUCLEOTIDE SEQUENCE [LARGE SCALE GENOMIC DNA]</scope>
    <source>
        <strain evidence="4 5">Dalian14</strain>
    </source>
</reference>
<feature type="transmembrane region" description="Helical" evidence="1">
    <location>
        <begin position="388"/>
        <end position="408"/>
    </location>
</feature>
<accession>A0A066USJ4</accession>
<evidence type="ECO:0000313" key="5">
    <source>
        <dbReference type="Proteomes" id="UP000027219"/>
    </source>
</evidence>
<feature type="domain" description="ORC1/DEAH AAA+ ATPase" evidence="3">
    <location>
        <begin position="488"/>
        <end position="593"/>
    </location>
</feature>
<gene>
    <name evidence="4" type="ORF">VFDL14_04765</name>
</gene>
<dbReference type="Gene3D" id="3.40.50.300">
    <property type="entry name" value="P-loop containing nucleotide triphosphate hydrolases"/>
    <property type="match status" value="1"/>
</dbReference>
<organism evidence="4 5">
    <name type="scientific">Vibrio fortis</name>
    <dbReference type="NCBI Taxonomy" id="212667"/>
    <lineage>
        <taxon>Bacteria</taxon>
        <taxon>Pseudomonadati</taxon>
        <taxon>Pseudomonadota</taxon>
        <taxon>Gammaproteobacteria</taxon>
        <taxon>Vibrionales</taxon>
        <taxon>Vibrionaceae</taxon>
        <taxon>Vibrio</taxon>
    </lineage>
</organism>
<name>A0A066USJ4_9VIBR</name>
<feature type="transmembrane region" description="Helical" evidence="1">
    <location>
        <begin position="340"/>
        <end position="361"/>
    </location>
</feature>
<comment type="caution">
    <text evidence="4">The sequence shown here is derived from an EMBL/GenBank/DDBJ whole genome shotgun (WGS) entry which is preliminary data.</text>
</comment>
<keyword evidence="1" id="KW-0812">Transmembrane</keyword>
<feature type="signal peptide" evidence="2">
    <location>
        <begin position="1"/>
        <end position="25"/>
    </location>
</feature>
<feature type="chain" id="PRO_5001627530" evidence="2">
    <location>
        <begin position="26"/>
        <end position="798"/>
    </location>
</feature>
<dbReference type="STRING" id="212667.VFDL14_04765"/>
<evidence type="ECO:0000256" key="2">
    <source>
        <dbReference type="SAM" id="SignalP"/>
    </source>
</evidence>
<feature type="transmembrane region" description="Helical" evidence="1">
    <location>
        <begin position="275"/>
        <end position="294"/>
    </location>
</feature>
<evidence type="ECO:0000256" key="1">
    <source>
        <dbReference type="SAM" id="Phobius"/>
    </source>
</evidence>
<keyword evidence="5" id="KW-1185">Reference proteome</keyword>